<dbReference type="GO" id="GO:0046677">
    <property type="term" value="P:response to antibiotic"/>
    <property type="evidence" value="ECO:0007669"/>
    <property type="project" value="InterPro"/>
</dbReference>
<protein>
    <submittedName>
        <fullName evidence="3">Serine hydrolase</fullName>
    </submittedName>
</protein>
<name>A0A5D4NZ27_9BACI</name>
<dbReference type="EMBL" id="VTEI01000002">
    <property type="protein sequence ID" value="TYS19109.1"/>
    <property type="molecule type" value="Genomic_DNA"/>
</dbReference>
<evidence type="ECO:0000313" key="4">
    <source>
        <dbReference type="Proteomes" id="UP000322267"/>
    </source>
</evidence>
<keyword evidence="1" id="KW-0812">Transmembrane</keyword>
<dbReference type="Pfam" id="PF13354">
    <property type="entry name" value="Beta-lactamase2"/>
    <property type="match status" value="1"/>
</dbReference>
<evidence type="ECO:0000313" key="3">
    <source>
        <dbReference type="EMBL" id="TYS19109.1"/>
    </source>
</evidence>
<dbReference type="InterPro" id="IPR000871">
    <property type="entry name" value="Beta-lactam_class-A"/>
</dbReference>
<feature type="transmembrane region" description="Helical" evidence="1">
    <location>
        <begin position="6"/>
        <end position="26"/>
    </location>
</feature>
<reference evidence="3 4" key="1">
    <citation type="submission" date="2019-08" db="EMBL/GenBank/DDBJ databases">
        <title>Bacillus genomes from the desert of Cuatro Cienegas, Coahuila.</title>
        <authorList>
            <person name="Olmedo-Alvarez G."/>
        </authorList>
    </citation>
    <scope>NUCLEOTIDE SEQUENCE [LARGE SCALE GENOMIC DNA]</scope>
    <source>
        <strain evidence="3 4">CH34_1T</strain>
    </source>
</reference>
<dbReference type="GO" id="GO:0008800">
    <property type="term" value="F:beta-lactamase activity"/>
    <property type="evidence" value="ECO:0007669"/>
    <property type="project" value="InterPro"/>
</dbReference>
<keyword evidence="3" id="KW-0378">Hydrolase</keyword>
<gene>
    <name evidence="3" type="ORF">FZC78_03385</name>
</gene>
<keyword evidence="1" id="KW-1133">Transmembrane helix</keyword>
<proteinExistence type="predicted"/>
<comment type="caution">
    <text evidence="3">The sequence shown here is derived from an EMBL/GenBank/DDBJ whole genome shotgun (WGS) entry which is preliminary data.</text>
</comment>
<feature type="domain" description="Beta-lactamase class A catalytic" evidence="2">
    <location>
        <begin position="58"/>
        <end position="172"/>
    </location>
</feature>
<dbReference type="Proteomes" id="UP000322267">
    <property type="component" value="Unassembled WGS sequence"/>
</dbReference>
<dbReference type="Gene3D" id="3.40.710.10">
    <property type="entry name" value="DD-peptidase/beta-lactamase superfamily"/>
    <property type="match status" value="1"/>
</dbReference>
<dbReference type="PANTHER" id="PTHR35333">
    <property type="entry name" value="BETA-LACTAMASE"/>
    <property type="match status" value="1"/>
</dbReference>
<evidence type="ECO:0000256" key="1">
    <source>
        <dbReference type="SAM" id="Phobius"/>
    </source>
</evidence>
<accession>A0A5D4NZ27</accession>
<dbReference type="InterPro" id="IPR045155">
    <property type="entry name" value="Beta-lactam_cat"/>
</dbReference>
<dbReference type="AlphaFoldDB" id="A0A5D4NZ27"/>
<evidence type="ECO:0000259" key="2">
    <source>
        <dbReference type="Pfam" id="PF13354"/>
    </source>
</evidence>
<dbReference type="PANTHER" id="PTHR35333:SF3">
    <property type="entry name" value="BETA-LACTAMASE-TYPE TRANSPEPTIDASE FOLD CONTAINING PROTEIN"/>
    <property type="match status" value="1"/>
</dbReference>
<dbReference type="GO" id="GO:0030655">
    <property type="term" value="P:beta-lactam antibiotic catabolic process"/>
    <property type="evidence" value="ECO:0007669"/>
    <property type="project" value="InterPro"/>
</dbReference>
<dbReference type="OrthoDB" id="975092at2"/>
<sequence length="371" mass="41730">MKIAMVIVSIILLIILFVFILGVRMYKKEIVKENPEYIIELVRAKQLGGEAALAIRYKNEEWVNINAGHVLPLASTVKIILAIEYAQQAAEGKIDPEQPVSLKTLNDFYIPHTDGGAHEAWLSQIEDVDGKVPLSEVAKGMVAFSSNANTHYLMNLLGESNINQVLAALNLESHDPIYPITSAMAVPIYLKEKHSFSDDELLEALKEMEMREYSRLATDIGESWLTHPMSAQEKKDLLKLMDMDVQRIWSDRLPGASAEDYLSIMEKLNSKTYFSASVHQFLDPVMEGVMANPQNQEWLAHAGQKGGSTAFVLTNAMYAKDKKSAETEFVLLADNLSPLEQRKLSRNLNGFQLKFLRDAEFRLKVKTELES</sequence>
<dbReference type="RefSeq" id="WP_148938782.1">
    <property type="nucleotide sequence ID" value="NZ_VTEI01000002.1"/>
</dbReference>
<dbReference type="InterPro" id="IPR012338">
    <property type="entry name" value="Beta-lactam/transpept-like"/>
</dbReference>
<keyword evidence="1" id="KW-0472">Membrane</keyword>
<organism evidence="3 4">
    <name type="scientific">Rossellomorea vietnamensis</name>
    <dbReference type="NCBI Taxonomy" id="218284"/>
    <lineage>
        <taxon>Bacteria</taxon>
        <taxon>Bacillati</taxon>
        <taxon>Bacillota</taxon>
        <taxon>Bacilli</taxon>
        <taxon>Bacillales</taxon>
        <taxon>Bacillaceae</taxon>
        <taxon>Rossellomorea</taxon>
    </lineage>
</organism>
<dbReference type="SUPFAM" id="SSF56601">
    <property type="entry name" value="beta-lactamase/transpeptidase-like"/>
    <property type="match status" value="1"/>
</dbReference>